<evidence type="ECO:0000256" key="1">
    <source>
        <dbReference type="ARBA" id="ARBA00000798"/>
    </source>
</evidence>
<dbReference type="Gene3D" id="3.30.870.10">
    <property type="entry name" value="Endonuclease Chain A"/>
    <property type="match status" value="2"/>
</dbReference>
<organism evidence="6 7">
    <name type="scientific">Denitromonas iodatirespirans</name>
    <dbReference type="NCBI Taxonomy" id="2795389"/>
    <lineage>
        <taxon>Bacteria</taxon>
        <taxon>Pseudomonadati</taxon>
        <taxon>Pseudomonadota</taxon>
        <taxon>Betaproteobacteria</taxon>
        <taxon>Rhodocyclales</taxon>
        <taxon>Zoogloeaceae</taxon>
        <taxon>Denitromonas</taxon>
    </lineage>
</organism>
<dbReference type="AlphaFoldDB" id="A0A944HFP5"/>
<evidence type="ECO:0000259" key="5">
    <source>
        <dbReference type="PROSITE" id="PS50035"/>
    </source>
</evidence>
<dbReference type="PANTHER" id="PTHR18896">
    <property type="entry name" value="PHOSPHOLIPASE D"/>
    <property type="match status" value="1"/>
</dbReference>
<proteinExistence type="predicted"/>
<dbReference type="RefSeq" id="WP_214363823.1">
    <property type="nucleotide sequence ID" value="NZ_JAEKFT010000041.1"/>
</dbReference>
<dbReference type="GO" id="GO:0004630">
    <property type="term" value="F:phospholipase D activity"/>
    <property type="evidence" value="ECO:0007669"/>
    <property type="project" value="UniProtKB-EC"/>
</dbReference>
<dbReference type="SMART" id="SM00155">
    <property type="entry name" value="PLDc"/>
    <property type="match status" value="2"/>
</dbReference>
<evidence type="ECO:0000256" key="2">
    <source>
        <dbReference type="ARBA" id="ARBA00022737"/>
    </source>
</evidence>
<dbReference type="InterPro" id="IPR001736">
    <property type="entry name" value="PLipase_D/transphosphatidylase"/>
</dbReference>
<evidence type="ECO:0000256" key="3">
    <source>
        <dbReference type="ARBA" id="ARBA00022801"/>
    </source>
</evidence>
<evidence type="ECO:0000313" key="7">
    <source>
        <dbReference type="Proteomes" id="UP000694660"/>
    </source>
</evidence>
<keyword evidence="7" id="KW-1185">Reference proteome</keyword>
<evidence type="ECO:0000313" key="6">
    <source>
        <dbReference type="EMBL" id="MBT0963896.1"/>
    </source>
</evidence>
<keyword evidence="4" id="KW-0443">Lipid metabolism</keyword>
<dbReference type="Pfam" id="PF13091">
    <property type="entry name" value="PLDc_2"/>
    <property type="match status" value="1"/>
</dbReference>
<sequence length="592" mass="66012">MAQATGRRTMALTDTTAHADIALNSQREVRLTMPWFAENSKYPPRPTNLIEPLVNGERAFAAVHEAIANARTSIDIISWGFDPSMRLIRPGGERLGDLLRRKADKFARNDGTFLEPSVPVRILIWKNAIANMGENNIIGDGLIGSGGGTALGSGVGGLESAGGGAATDDGFNAYGDNHLNSAAVRALDDEARAFNRAWFRYQPLDMEFRTRDFSFYDRAAIADQQRAQSGMAGASRTGALAAFASHHQKVILIDYESPDDAIGFVMGHNLLRNYWDTDSHEYQSTVRDGFAPWQDLSCRVRGPVLFDLNENFMTAWDRADTGRNKMSWSEARRARRAEDFIAPAQRRGGATLAQICRTQPQENDKGILAAYRLALANARNYVYFENQYFRYRQFAELLRTTRRRLKAAGWRRDFHIFVVTNTPDDHGRVNTYDMLAALGQGQMMPAMHKNASGQRDPDSALRTADLEGVNIHVCTLLASGRGGQYKNIYVHSKLLLVDDVFFTLGSANINTRSMETDSELNIAAPAPALTRQWREHLWRIHTGAAPGEDMETEFDRWERMIKANASDRKLGAALAAPLVEFFDNEDAWLAPD</sequence>
<keyword evidence="3" id="KW-0378">Hydrolase</keyword>
<dbReference type="Proteomes" id="UP000694660">
    <property type="component" value="Unassembled WGS sequence"/>
</dbReference>
<dbReference type="SUPFAM" id="SSF56024">
    <property type="entry name" value="Phospholipase D/nuclease"/>
    <property type="match status" value="2"/>
</dbReference>
<comment type="catalytic activity">
    <reaction evidence="1">
        <text>a 1,2-diacyl-sn-glycero-3-phosphocholine + H2O = a 1,2-diacyl-sn-glycero-3-phosphate + choline + H(+)</text>
        <dbReference type="Rhea" id="RHEA:14445"/>
        <dbReference type="ChEBI" id="CHEBI:15354"/>
        <dbReference type="ChEBI" id="CHEBI:15377"/>
        <dbReference type="ChEBI" id="CHEBI:15378"/>
        <dbReference type="ChEBI" id="CHEBI:57643"/>
        <dbReference type="ChEBI" id="CHEBI:58608"/>
        <dbReference type="EC" id="3.1.4.4"/>
    </reaction>
</comment>
<dbReference type="InterPro" id="IPR015679">
    <property type="entry name" value="PLipase_D_fam"/>
</dbReference>
<dbReference type="PANTHER" id="PTHR18896:SF76">
    <property type="entry name" value="PHOSPHOLIPASE"/>
    <property type="match status" value="1"/>
</dbReference>
<dbReference type="EMBL" id="JAEKFT010000041">
    <property type="protein sequence ID" value="MBT0963896.1"/>
    <property type="molecule type" value="Genomic_DNA"/>
</dbReference>
<gene>
    <name evidence="6" type="ORF">I8J34_22180</name>
</gene>
<evidence type="ECO:0000256" key="4">
    <source>
        <dbReference type="ARBA" id="ARBA00023098"/>
    </source>
</evidence>
<name>A0A944HFP5_DENI1</name>
<dbReference type="InterPro" id="IPR025202">
    <property type="entry name" value="PLD-like_dom"/>
</dbReference>
<dbReference type="GO" id="GO:0009395">
    <property type="term" value="P:phospholipid catabolic process"/>
    <property type="evidence" value="ECO:0007669"/>
    <property type="project" value="TreeGrafter"/>
</dbReference>
<accession>A0A944HFP5</accession>
<dbReference type="PROSITE" id="PS50035">
    <property type="entry name" value="PLD"/>
    <property type="match status" value="1"/>
</dbReference>
<comment type="caution">
    <text evidence="6">The sequence shown here is derived from an EMBL/GenBank/DDBJ whole genome shotgun (WGS) entry which is preliminary data.</text>
</comment>
<protein>
    <recommendedName>
        <fullName evidence="5">PLD phosphodiesterase domain-containing protein</fullName>
    </recommendedName>
</protein>
<feature type="domain" description="PLD phosphodiesterase" evidence="5">
    <location>
        <begin position="486"/>
        <end position="513"/>
    </location>
</feature>
<reference evidence="7" key="1">
    <citation type="journal article" date="2022" name="ISME J.">
        <title>Genetic and phylogenetic analysis of dissimilatory iodate-reducing bacteria identifies potential niches across the world's oceans.</title>
        <authorList>
            <person name="Reyes-Umana V."/>
            <person name="Henning Z."/>
            <person name="Lee K."/>
            <person name="Barnum T.P."/>
            <person name="Coates J.D."/>
        </authorList>
    </citation>
    <scope>NUCLEOTIDE SEQUENCE [LARGE SCALE GENOMIC DNA]</scope>
    <source>
        <strain evidence="7">IR12</strain>
    </source>
</reference>
<keyword evidence="2" id="KW-0677">Repeat</keyword>